<keyword evidence="9 12" id="KW-0057">Aromatic amino acid biosynthesis</keyword>
<comment type="cofactor">
    <cofactor evidence="1 12">
        <name>pyridoxal 5'-phosphate</name>
        <dbReference type="ChEBI" id="CHEBI:597326"/>
    </cofactor>
</comment>
<accession>A0A7G9Z766</accession>
<keyword evidence="10 12" id="KW-0456">Lyase</keyword>
<evidence type="ECO:0000256" key="5">
    <source>
        <dbReference type="ARBA" id="ARBA00011270"/>
    </source>
</evidence>
<dbReference type="SUPFAM" id="SSF53686">
    <property type="entry name" value="Tryptophan synthase beta subunit-like PLP-dependent enzymes"/>
    <property type="match status" value="1"/>
</dbReference>
<dbReference type="PROSITE" id="PS00168">
    <property type="entry name" value="TRP_SYNTHASE_BETA"/>
    <property type="match status" value="1"/>
</dbReference>
<evidence type="ECO:0000256" key="8">
    <source>
        <dbReference type="ARBA" id="ARBA00022898"/>
    </source>
</evidence>
<dbReference type="InterPro" id="IPR006653">
    <property type="entry name" value="Trp_synth_b_CS"/>
</dbReference>
<evidence type="ECO:0000256" key="7">
    <source>
        <dbReference type="ARBA" id="ARBA00022822"/>
    </source>
</evidence>
<dbReference type="PANTHER" id="PTHR48077">
    <property type="entry name" value="TRYPTOPHAN SYNTHASE-RELATED"/>
    <property type="match status" value="1"/>
</dbReference>
<comment type="catalytic activity">
    <reaction evidence="11 12">
        <text>(1S,2R)-1-C-(indol-3-yl)glycerol 3-phosphate + L-serine = D-glyceraldehyde 3-phosphate + L-tryptophan + H2O</text>
        <dbReference type="Rhea" id="RHEA:10532"/>
        <dbReference type="ChEBI" id="CHEBI:15377"/>
        <dbReference type="ChEBI" id="CHEBI:33384"/>
        <dbReference type="ChEBI" id="CHEBI:57912"/>
        <dbReference type="ChEBI" id="CHEBI:58866"/>
        <dbReference type="ChEBI" id="CHEBI:59776"/>
        <dbReference type="EC" id="4.2.1.20"/>
    </reaction>
</comment>
<evidence type="ECO:0000259" key="13">
    <source>
        <dbReference type="Pfam" id="PF00291"/>
    </source>
</evidence>
<comment type="function">
    <text evidence="2 12">The beta subunit is responsible for the synthesis of L-tryptophan from indole and L-serine.</text>
</comment>
<dbReference type="PIRSF" id="PIRSF001413">
    <property type="entry name" value="Trp_syn_beta"/>
    <property type="match status" value="1"/>
</dbReference>
<protein>
    <recommendedName>
        <fullName evidence="12">Tryptophan synthase beta chain</fullName>
        <ecNumber evidence="12">4.2.1.20</ecNumber>
    </recommendedName>
</protein>
<dbReference type="InterPro" id="IPR023026">
    <property type="entry name" value="Trp_synth_beta/beta-like"/>
</dbReference>
<dbReference type="GO" id="GO:0005737">
    <property type="term" value="C:cytoplasm"/>
    <property type="evidence" value="ECO:0007669"/>
    <property type="project" value="TreeGrafter"/>
</dbReference>
<dbReference type="CDD" id="cd06446">
    <property type="entry name" value="Trp-synth_B"/>
    <property type="match status" value="1"/>
</dbReference>
<gene>
    <name evidence="14" type="primary">trpB1</name>
    <name evidence="12" type="synonym">trpB</name>
    <name evidence="14" type="ORF">GIJIEOGM_00041</name>
</gene>
<dbReference type="AlphaFoldDB" id="A0A7G9Z766"/>
<dbReference type="EMBL" id="MT631644">
    <property type="protein sequence ID" value="QNO56100.1"/>
    <property type="molecule type" value="Genomic_DNA"/>
</dbReference>
<evidence type="ECO:0000256" key="6">
    <source>
        <dbReference type="ARBA" id="ARBA00022605"/>
    </source>
</evidence>
<feature type="modified residue" description="N6-(pyridoxal phosphate)lysine" evidence="12">
    <location>
        <position position="89"/>
    </location>
</feature>
<dbReference type="EC" id="4.2.1.20" evidence="12"/>
<name>A0A7G9Z766_9EURY</name>
<dbReference type="InterPro" id="IPR036052">
    <property type="entry name" value="TrpB-like_PALP_sf"/>
</dbReference>
<dbReference type="UniPathway" id="UPA00035">
    <property type="reaction ID" value="UER00044"/>
</dbReference>
<evidence type="ECO:0000256" key="3">
    <source>
        <dbReference type="ARBA" id="ARBA00004733"/>
    </source>
</evidence>
<keyword evidence="8 12" id="KW-0663">Pyridoxal phosphate</keyword>
<evidence type="ECO:0000256" key="9">
    <source>
        <dbReference type="ARBA" id="ARBA00023141"/>
    </source>
</evidence>
<feature type="domain" description="Tryptophan synthase beta chain-like PALP" evidence="13">
    <location>
        <begin position="54"/>
        <end position="382"/>
    </location>
</feature>
<evidence type="ECO:0000256" key="12">
    <source>
        <dbReference type="HAMAP-Rule" id="MF_00133"/>
    </source>
</evidence>
<evidence type="ECO:0000313" key="14">
    <source>
        <dbReference type="EMBL" id="QNO56100.1"/>
    </source>
</evidence>
<dbReference type="Gene3D" id="3.40.50.1100">
    <property type="match status" value="2"/>
</dbReference>
<evidence type="ECO:0000256" key="1">
    <source>
        <dbReference type="ARBA" id="ARBA00001933"/>
    </source>
</evidence>
<dbReference type="NCBIfam" id="TIGR00263">
    <property type="entry name" value="trpB"/>
    <property type="match status" value="1"/>
</dbReference>
<reference evidence="14" key="1">
    <citation type="submission" date="2020-06" db="EMBL/GenBank/DDBJ databases">
        <title>Unique genomic features of the anaerobic methanotrophic archaea.</title>
        <authorList>
            <person name="Chadwick G.L."/>
            <person name="Skennerton C.T."/>
            <person name="Laso-Perez R."/>
            <person name="Leu A.O."/>
            <person name="Speth D.R."/>
            <person name="Yu H."/>
            <person name="Morgan-Lang C."/>
            <person name="Hatzenpichler R."/>
            <person name="Goudeau D."/>
            <person name="Malmstrom R."/>
            <person name="Brazelton W.J."/>
            <person name="Woyke T."/>
            <person name="Hallam S.J."/>
            <person name="Tyson G.W."/>
            <person name="Wegener G."/>
            <person name="Boetius A."/>
            <person name="Orphan V."/>
        </authorList>
    </citation>
    <scope>NUCLEOTIDE SEQUENCE</scope>
</reference>
<sequence length="404" mass="43949">MLSKPDEHGKFGIFGGKFAPEVLMTTVEELEAAYIICSNDKGFKGELDSLLRTYAGRPTALYFAKNLSEMCGAKIYLKREDLVHGGAHKLNNTLGQCLLAKHMGKRRIIAETGAGQHGVATAMAAAVLGLECEIYMGTEDIERQKLNVFRMKLLGAKVNPVDSGSKTLKDAINESIRDWVTNVENTYYLIGSVVGMHPYPLMVREFQRVIGKETKVQIFDAEGRLPDTIIACVGGGSNAMGIFYEFLDDDSVELIGVEAAGKGLETGEHGASICAGTEGVLHGMYSKLLQDEDGQIKQSYSFAPGLDYPGVGPELAHLAESGRVKMGSTTDEETLNAFKILSTKEGIIPALESAHAIHYAIEEAKKKANQRRDHLIVVNLSGRGDKDIYTVAQVLGDRREEGYV</sequence>
<dbReference type="Pfam" id="PF00291">
    <property type="entry name" value="PALP"/>
    <property type="match status" value="1"/>
</dbReference>
<dbReference type="InterPro" id="IPR001926">
    <property type="entry name" value="TrpB-like_PALP"/>
</dbReference>
<keyword evidence="6 12" id="KW-0028">Amino-acid biosynthesis</keyword>
<comment type="similarity">
    <text evidence="4 12">Belongs to the TrpB family.</text>
</comment>
<comment type="subunit">
    <text evidence="5 12">Tetramer of two alpha and two beta chains.</text>
</comment>
<comment type="pathway">
    <text evidence="3 12">Amino-acid biosynthesis; L-tryptophan biosynthesis; L-tryptophan from chorismate: step 5/5.</text>
</comment>
<evidence type="ECO:0000256" key="4">
    <source>
        <dbReference type="ARBA" id="ARBA00009982"/>
    </source>
</evidence>
<proteinExistence type="inferred from homology"/>
<evidence type="ECO:0000256" key="10">
    <source>
        <dbReference type="ARBA" id="ARBA00023239"/>
    </source>
</evidence>
<dbReference type="FunFam" id="3.40.50.1100:FF:000004">
    <property type="entry name" value="Tryptophan synthase beta chain"/>
    <property type="match status" value="1"/>
</dbReference>
<dbReference type="HAMAP" id="MF_00133">
    <property type="entry name" value="Trp_synth_beta"/>
    <property type="match status" value="1"/>
</dbReference>
<dbReference type="FunFam" id="3.40.50.1100:FF:000001">
    <property type="entry name" value="Tryptophan synthase beta chain"/>
    <property type="match status" value="1"/>
</dbReference>
<evidence type="ECO:0000256" key="2">
    <source>
        <dbReference type="ARBA" id="ARBA00002786"/>
    </source>
</evidence>
<evidence type="ECO:0000256" key="11">
    <source>
        <dbReference type="ARBA" id="ARBA00049047"/>
    </source>
</evidence>
<dbReference type="InterPro" id="IPR006654">
    <property type="entry name" value="Trp_synth_beta"/>
</dbReference>
<dbReference type="PANTHER" id="PTHR48077:SF3">
    <property type="entry name" value="TRYPTOPHAN SYNTHASE"/>
    <property type="match status" value="1"/>
</dbReference>
<dbReference type="GO" id="GO:0004834">
    <property type="term" value="F:tryptophan synthase activity"/>
    <property type="evidence" value="ECO:0007669"/>
    <property type="project" value="UniProtKB-UniRule"/>
</dbReference>
<organism evidence="14">
    <name type="scientific">Candidatus Methanophaga sp. ANME-1 ERB7</name>
    <dbReference type="NCBI Taxonomy" id="2759913"/>
    <lineage>
        <taxon>Archaea</taxon>
        <taxon>Methanobacteriati</taxon>
        <taxon>Methanobacteriota</taxon>
        <taxon>Stenosarchaea group</taxon>
        <taxon>Methanomicrobia</taxon>
        <taxon>Candidatus Methanophagales</taxon>
        <taxon>Candidatus Methanophagaceae</taxon>
        <taxon>Candidatus Methanophaga</taxon>
    </lineage>
</organism>
<keyword evidence="7 12" id="KW-0822">Tryptophan biosynthesis</keyword>